<dbReference type="EMBL" id="CP035544">
    <property type="protein sequence ID" value="QBA63391.1"/>
    <property type="molecule type" value="Genomic_DNA"/>
</dbReference>
<dbReference type="RefSeq" id="WP_129602334.1">
    <property type="nucleotide sequence ID" value="NZ_CP035544.1"/>
</dbReference>
<evidence type="ECO:0000313" key="2">
    <source>
        <dbReference type="Proteomes" id="UP000290889"/>
    </source>
</evidence>
<protein>
    <recommendedName>
        <fullName evidence="3">STAS/SEC14 domain-containing protein</fullName>
    </recommendedName>
</protein>
<sequence>MPFHTYWEKEGIKWEFFGHVTSEEIGQANALFFNDPRSETSKYQIVHTLRTKSVEWKPVKMVDITFQDVAASLSGLQLKIAYIANQEEIRKKIEKYIEMSRHLNSNWQFRGFTDEIDARKWVNSNATD</sequence>
<proteinExistence type="predicted"/>
<dbReference type="Proteomes" id="UP000290889">
    <property type="component" value="Chromosome"/>
</dbReference>
<evidence type="ECO:0008006" key="3">
    <source>
        <dbReference type="Google" id="ProtNLM"/>
    </source>
</evidence>
<evidence type="ECO:0000313" key="1">
    <source>
        <dbReference type="EMBL" id="QBA63391.1"/>
    </source>
</evidence>
<dbReference type="AlphaFoldDB" id="A0A411E6R6"/>
<dbReference type="KEGG" id="mur:EQY75_01790"/>
<keyword evidence="2" id="KW-1185">Reference proteome</keyword>
<organism evidence="1 2">
    <name type="scientific">Muriicola soli</name>
    <dbReference type="NCBI Taxonomy" id="2507538"/>
    <lineage>
        <taxon>Bacteria</taxon>
        <taxon>Pseudomonadati</taxon>
        <taxon>Bacteroidota</taxon>
        <taxon>Flavobacteriia</taxon>
        <taxon>Flavobacteriales</taxon>
        <taxon>Flavobacteriaceae</taxon>
        <taxon>Muriicola</taxon>
    </lineage>
</organism>
<gene>
    <name evidence="1" type="ORF">EQY75_01790</name>
</gene>
<dbReference type="OrthoDB" id="1448692at2"/>
<name>A0A411E6R6_9FLAO</name>
<reference evidence="1 2" key="1">
    <citation type="submission" date="2019-01" db="EMBL/GenBank/DDBJ databases">
        <title>Muriicola soli sp. nov., isolated from soil.</title>
        <authorList>
            <person name="Kang H.J."/>
            <person name="Kim S.B."/>
        </authorList>
    </citation>
    <scope>NUCLEOTIDE SEQUENCE [LARGE SCALE GENOMIC DNA]</scope>
    <source>
        <strain evidence="1 2">MMS17-SY002</strain>
    </source>
</reference>
<accession>A0A411E6R6</accession>